<dbReference type="InterPro" id="IPR050491">
    <property type="entry name" value="AmpC-like"/>
</dbReference>
<keyword evidence="1" id="KW-0812">Transmembrane</keyword>
<feature type="transmembrane region" description="Helical" evidence="1">
    <location>
        <begin position="578"/>
        <end position="601"/>
    </location>
</feature>
<keyword evidence="1" id="KW-0472">Membrane</keyword>
<gene>
    <name evidence="4" type="ORF">ACFSX3_11540</name>
</gene>
<dbReference type="PANTHER" id="PTHR46825">
    <property type="entry name" value="D-ALANYL-D-ALANINE-CARBOXYPEPTIDASE/ENDOPEPTIDASE AMPH"/>
    <property type="match status" value="1"/>
</dbReference>
<keyword evidence="5" id="KW-1185">Reference proteome</keyword>
<evidence type="ECO:0000256" key="2">
    <source>
        <dbReference type="SAM" id="SignalP"/>
    </source>
</evidence>
<dbReference type="RefSeq" id="WP_379256657.1">
    <property type="nucleotide sequence ID" value="NZ_JBHSVQ010000001.1"/>
</dbReference>
<keyword evidence="2" id="KW-0732">Signal</keyword>
<feature type="transmembrane region" description="Helical" evidence="1">
    <location>
        <begin position="498"/>
        <end position="526"/>
    </location>
</feature>
<organism evidence="4 5">
    <name type="scientific">Paenibacillus rhizoplanae</name>
    <dbReference type="NCBI Taxonomy" id="1917181"/>
    <lineage>
        <taxon>Bacteria</taxon>
        <taxon>Bacillati</taxon>
        <taxon>Bacillota</taxon>
        <taxon>Bacilli</taxon>
        <taxon>Bacillales</taxon>
        <taxon>Paenibacillaceae</taxon>
        <taxon>Paenibacillus</taxon>
    </lineage>
</organism>
<evidence type="ECO:0000259" key="3">
    <source>
        <dbReference type="Pfam" id="PF00144"/>
    </source>
</evidence>
<dbReference type="InterPro" id="IPR012338">
    <property type="entry name" value="Beta-lactam/transpept-like"/>
</dbReference>
<evidence type="ECO:0000313" key="4">
    <source>
        <dbReference type="EMBL" id="MFD2410508.1"/>
    </source>
</evidence>
<dbReference type="Proteomes" id="UP001597448">
    <property type="component" value="Unassembled WGS sequence"/>
</dbReference>
<name>A0ABW5F640_9BACL</name>
<feature type="transmembrane region" description="Helical" evidence="1">
    <location>
        <begin position="621"/>
        <end position="641"/>
    </location>
</feature>
<feature type="chain" id="PRO_5046047734" evidence="2">
    <location>
        <begin position="26"/>
        <end position="642"/>
    </location>
</feature>
<dbReference type="InterPro" id="IPR001466">
    <property type="entry name" value="Beta-lactam-related"/>
</dbReference>
<evidence type="ECO:0000313" key="5">
    <source>
        <dbReference type="Proteomes" id="UP001597448"/>
    </source>
</evidence>
<dbReference type="Gene3D" id="3.40.710.10">
    <property type="entry name" value="DD-peptidase/beta-lactamase superfamily"/>
    <property type="match status" value="1"/>
</dbReference>
<dbReference type="PANTHER" id="PTHR46825:SF9">
    <property type="entry name" value="BETA-LACTAMASE-RELATED DOMAIN-CONTAINING PROTEIN"/>
    <property type="match status" value="1"/>
</dbReference>
<feature type="signal peptide" evidence="2">
    <location>
        <begin position="1"/>
        <end position="25"/>
    </location>
</feature>
<dbReference type="EC" id="3.-.-.-" evidence="4"/>
<proteinExistence type="predicted"/>
<dbReference type="GO" id="GO:0016787">
    <property type="term" value="F:hydrolase activity"/>
    <property type="evidence" value="ECO:0007669"/>
    <property type="project" value="UniProtKB-KW"/>
</dbReference>
<feature type="domain" description="Beta-lactamase-related" evidence="3">
    <location>
        <begin position="51"/>
        <end position="372"/>
    </location>
</feature>
<dbReference type="SUPFAM" id="SSF56601">
    <property type="entry name" value="beta-lactamase/transpeptidase-like"/>
    <property type="match status" value="1"/>
</dbReference>
<keyword evidence="4" id="KW-0378">Hydrolase</keyword>
<sequence>MLLKKGFTVLLLALLLLSGSITAFAAEQGSVEAGGVTPSGIPLTGLEAFADDYVKEYIGKQTVGASVVMVKDGQVVLSKGYGYADVEQQIPVSPDTVMEWGSISKLAVWTSVMQLAEQGKLDLNEDIRKLLPEHFLNKLEYDEPITMLHLMNHNAGFEEYMFDMAYQSPEEVRSLEEGLQLAQPAQIYRPGEVVAYSNYGNSLAAYIVERISGQPYHEYVQEHIFEPLGMKHSMAYSVVEDRPELLKHKAKGYFFAGTGSFKQGPWNYMSMYPNGGNNGTAEDLAKFAMALMPAAGEQSPLFQKSGTLATMLTRSHSAAEGMPGIAHGFWEYPGAHRTLGHGGNTIAFATNLMLVPEDRFAVVVMTNQAGESHIVHGLTKAVVGQRAQTEAAVLPDVSEVEGRFVAARRPGHGFMKLFPYLTMMKLEPQGADQLQVSLAGMSGSYQQVQPYLYEKTGGDSGLDAWPMLYATMKEGKVASISVYTSDYLPLSPVRSMPVLILSAALAALAIVYFVIAPFVWLVQALLSKRKARRNRPAPRSANRKLTAGLTLTGTGLVVNNLVLALRMLSNNERAYAEVYPQIIVNIALTGLAALLIAALFLTRKRHLTPSPASTARYPWSVIVPMVMISILLTQLVFWEFYS</sequence>
<dbReference type="Pfam" id="PF00144">
    <property type="entry name" value="Beta-lactamase"/>
    <property type="match status" value="1"/>
</dbReference>
<accession>A0ABW5F640</accession>
<evidence type="ECO:0000256" key="1">
    <source>
        <dbReference type="SAM" id="Phobius"/>
    </source>
</evidence>
<dbReference type="EMBL" id="JBHUKY010000021">
    <property type="protein sequence ID" value="MFD2410508.1"/>
    <property type="molecule type" value="Genomic_DNA"/>
</dbReference>
<comment type="caution">
    <text evidence="4">The sequence shown here is derived from an EMBL/GenBank/DDBJ whole genome shotgun (WGS) entry which is preliminary data.</text>
</comment>
<feature type="transmembrane region" description="Helical" evidence="1">
    <location>
        <begin position="547"/>
        <end position="566"/>
    </location>
</feature>
<reference evidence="5" key="1">
    <citation type="journal article" date="2019" name="Int. J. Syst. Evol. Microbiol.">
        <title>The Global Catalogue of Microorganisms (GCM) 10K type strain sequencing project: providing services to taxonomists for standard genome sequencing and annotation.</title>
        <authorList>
            <consortium name="The Broad Institute Genomics Platform"/>
            <consortium name="The Broad Institute Genome Sequencing Center for Infectious Disease"/>
            <person name="Wu L."/>
            <person name="Ma J."/>
        </authorList>
    </citation>
    <scope>NUCLEOTIDE SEQUENCE [LARGE SCALE GENOMIC DNA]</scope>
    <source>
        <strain evidence="5">CCM 8725</strain>
    </source>
</reference>
<protein>
    <submittedName>
        <fullName evidence="4">Serine hydrolase domain-containing protein</fullName>
        <ecNumber evidence="4">3.-.-.-</ecNumber>
    </submittedName>
</protein>
<keyword evidence="1" id="KW-1133">Transmembrane helix</keyword>